<comment type="caution">
    <text evidence="1">The sequence shown here is derived from an EMBL/GenBank/DDBJ whole genome shotgun (WGS) entry which is preliminary data.</text>
</comment>
<name>A0A0F9C4C2_9ZZZZ</name>
<organism evidence="1">
    <name type="scientific">marine sediment metagenome</name>
    <dbReference type="NCBI Taxonomy" id="412755"/>
    <lineage>
        <taxon>unclassified sequences</taxon>
        <taxon>metagenomes</taxon>
        <taxon>ecological metagenomes</taxon>
    </lineage>
</organism>
<evidence type="ECO:0008006" key="2">
    <source>
        <dbReference type="Google" id="ProtNLM"/>
    </source>
</evidence>
<dbReference type="EMBL" id="LAZR01037848">
    <property type="protein sequence ID" value="KKL21117.1"/>
    <property type="molecule type" value="Genomic_DNA"/>
</dbReference>
<protein>
    <recommendedName>
        <fullName evidence="2">DUF2284 domain-containing protein</fullName>
    </recommendedName>
</protein>
<evidence type="ECO:0000313" key="1">
    <source>
        <dbReference type="EMBL" id="KKL21117.1"/>
    </source>
</evidence>
<gene>
    <name evidence="1" type="ORF">LCGC14_2448640</name>
</gene>
<feature type="non-terminal residue" evidence="1">
    <location>
        <position position="105"/>
    </location>
</feature>
<proteinExistence type="predicted"/>
<sequence length="105" mass="12682">MTIHYVKPVINPVVRKLCFRAYYNHPKGCPNFGKRDICPPQAPSIDRFFDLDKRIMAVCVHFSLELHRQRMETKHPKWSRRQFDCCLYWQGSVRKELRREVAYNL</sequence>
<dbReference type="AlphaFoldDB" id="A0A0F9C4C2"/>
<accession>A0A0F9C4C2</accession>
<reference evidence="1" key="1">
    <citation type="journal article" date="2015" name="Nature">
        <title>Complex archaea that bridge the gap between prokaryotes and eukaryotes.</title>
        <authorList>
            <person name="Spang A."/>
            <person name="Saw J.H."/>
            <person name="Jorgensen S.L."/>
            <person name="Zaremba-Niedzwiedzka K."/>
            <person name="Martijn J."/>
            <person name="Lind A.E."/>
            <person name="van Eijk R."/>
            <person name="Schleper C."/>
            <person name="Guy L."/>
            <person name="Ettema T.J."/>
        </authorList>
    </citation>
    <scope>NUCLEOTIDE SEQUENCE</scope>
</reference>